<feature type="signal peptide" evidence="1">
    <location>
        <begin position="1"/>
        <end position="24"/>
    </location>
</feature>
<evidence type="ECO:0000313" key="2">
    <source>
        <dbReference type="EMBL" id="MBW4331920.1"/>
    </source>
</evidence>
<gene>
    <name evidence="2" type="ORF">KY084_13690</name>
</gene>
<dbReference type="RefSeq" id="WP_219239046.1">
    <property type="nucleotide sequence ID" value="NZ_JAHWZX010000015.1"/>
</dbReference>
<reference evidence="2 3" key="1">
    <citation type="submission" date="2021-07" db="EMBL/GenBank/DDBJ databases">
        <title>Stakelama flava sp. nov., a novel endophytic bacterium isolated from branch of Kandelia candel.</title>
        <authorList>
            <person name="Tuo L."/>
        </authorList>
    </citation>
    <scope>NUCLEOTIDE SEQUENCE [LARGE SCALE GENOMIC DNA]</scope>
    <source>
        <strain evidence="2 3">CBK3Z-3</strain>
    </source>
</reference>
<dbReference type="EMBL" id="JAHWZX010000015">
    <property type="protein sequence ID" value="MBW4331920.1"/>
    <property type="molecule type" value="Genomic_DNA"/>
</dbReference>
<name>A0ABS6XR85_9SPHN</name>
<evidence type="ECO:0000313" key="3">
    <source>
        <dbReference type="Proteomes" id="UP001197214"/>
    </source>
</evidence>
<protein>
    <submittedName>
        <fullName evidence="2">Uncharacterized protein</fullName>
    </submittedName>
</protein>
<proteinExistence type="predicted"/>
<dbReference type="Proteomes" id="UP001197214">
    <property type="component" value="Unassembled WGS sequence"/>
</dbReference>
<feature type="chain" id="PRO_5046818584" evidence="1">
    <location>
        <begin position="25"/>
        <end position="129"/>
    </location>
</feature>
<accession>A0ABS6XR85</accession>
<evidence type="ECO:0000256" key="1">
    <source>
        <dbReference type="SAM" id="SignalP"/>
    </source>
</evidence>
<keyword evidence="3" id="KW-1185">Reference proteome</keyword>
<sequence>MAKWLILTSLTAAVAAFAPLPAGAQSQNGVLVIYGTDVCPTDANGNEIVVCTRRPESERYRIPKELRDIKPENQSWATKVDDVRDAGRTGVGSCSAVGAGGFTGCLADTINRAKAESRARRDADDSAGR</sequence>
<organism evidence="2 3">
    <name type="scientific">Stakelama flava</name>
    <dbReference type="NCBI Taxonomy" id="2860338"/>
    <lineage>
        <taxon>Bacteria</taxon>
        <taxon>Pseudomonadati</taxon>
        <taxon>Pseudomonadota</taxon>
        <taxon>Alphaproteobacteria</taxon>
        <taxon>Sphingomonadales</taxon>
        <taxon>Sphingomonadaceae</taxon>
        <taxon>Stakelama</taxon>
    </lineage>
</organism>
<comment type="caution">
    <text evidence="2">The sequence shown here is derived from an EMBL/GenBank/DDBJ whole genome shotgun (WGS) entry which is preliminary data.</text>
</comment>
<keyword evidence="1" id="KW-0732">Signal</keyword>